<gene>
    <name evidence="4" type="ORF">G4B88_010885</name>
</gene>
<feature type="repeat" description="ARM" evidence="2">
    <location>
        <begin position="814"/>
        <end position="856"/>
    </location>
</feature>
<evidence type="ECO:0000256" key="2">
    <source>
        <dbReference type="PROSITE-ProRule" id="PRU00259"/>
    </source>
</evidence>
<keyword evidence="1" id="KW-0677">Repeat</keyword>
<comment type="caution">
    <text evidence="4">The sequence shown here is derived from an EMBL/GenBank/DDBJ whole genome shotgun (WGS) entry which is preliminary data.</text>
</comment>
<reference evidence="4 5" key="1">
    <citation type="journal article" date="2020" name="bioRxiv">
        <title>Sequence and annotation of 42 cannabis genomes reveals extensive copy number variation in cannabinoid synthesis and pathogen resistance genes.</title>
        <authorList>
            <person name="Mckernan K.J."/>
            <person name="Helbert Y."/>
            <person name="Kane L.T."/>
            <person name="Ebling H."/>
            <person name="Zhang L."/>
            <person name="Liu B."/>
            <person name="Eaton Z."/>
            <person name="Mclaughlin S."/>
            <person name="Kingan S."/>
            <person name="Baybayan P."/>
            <person name="Concepcion G."/>
            <person name="Jordan M."/>
            <person name="Riva A."/>
            <person name="Barbazuk W."/>
            <person name="Harkins T."/>
        </authorList>
    </citation>
    <scope>NUCLEOTIDE SEQUENCE [LARGE SCALE GENOMIC DNA]</scope>
    <source>
        <strain evidence="5">cv. Jamaican Lion 4</strain>
        <tissue evidence="4">Leaf</tissue>
    </source>
</reference>
<evidence type="ECO:0000256" key="1">
    <source>
        <dbReference type="ARBA" id="ARBA00022737"/>
    </source>
</evidence>
<dbReference type="PANTHER" id="PTHR47451">
    <property type="entry name" value="ARM REPEAT SUPERFAMILY PROTEIN"/>
    <property type="match status" value="1"/>
</dbReference>
<dbReference type="Pfam" id="PF00514">
    <property type="entry name" value="Arm"/>
    <property type="match status" value="1"/>
</dbReference>
<feature type="region of interest" description="Disordered" evidence="3">
    <location>
        <begin position="580"/>
        <end position="604"/>
    </location>
</feature>
<dbReference type="InterPro" id="IPR016024">
    <property type="entry name" value="ARM-type_fold"/>
</dbReference>
<dbReference type="InterPro" id="IPR000225">
    <property type="entry name" value="Armadillo"/>
</dbReference>
<dbReference type="SUPFAM" id="SSF48371">
    <property type="entry name" value="ARM repeat"/>
    <property type="match status" value="2"/>
</dbReference>
<dbReference type="Proteomes" id="UP000583929">
    <property type="component" value="Unassembled WGS sequence"/>
</dbReference>
<dbReference type="PROSITE" id="PS50176">
    <property type="entry name" value="ARM_REPEAT"/>
    <property type="match status" value="3"/>
</dbReference>
<accession>A0A7J6HKA9</accession>
<dbReference type="EMBL" id="JAATIQ010000040">
    <property type="protein sequence ID" value="KAF4395421.1"/>
    <property type="molecule type" value="Genomic_DNA"/>
</dbReference>
<dbReference type="InterPro" id="IPR011989">
    <property type="entry name" value="ARM-like"/>
</dbReference>
<evidence type="ECO:0000313" key="4">
    <source>
        <dbReference type="EMBL" id="KAF4395421.1"/>
    </source>
</evidence>
<evidence type="ECO:0000256" key="3">
    <source>
        <dbReference type="SAM" id="MobiDB-lite"/>
    </source>
</evidence>
<proteinExistence type="predicted"/>
<dbReference type="PANTHER" id="PTHR47451:SF1">
    <property type="entry name" value="ARM REPEAT SUPERFAMILY PROTEIN"/>
    <property type="match status" value="1"/>
</dbReference>
<feature type="compositionally biased region" description="Basic and acidic residues" evidence="3">
    <location>
        <begin position="593"/>
        <end position="604"/>
    </location>
</feature>
<protein>
    <submittedName>
        <fullName evidence="4">Uncharacterized protein</fullName>
    </submittedName>
</protein>
<feature type="repeat" description="ARM" evidence="2">
    <location>
        <begin position="213"/>
        <end position="246"/>
    </location>
</feature>
<dbReference type="SMART" id="SM00185">
    <property type="entry name" value="ARM"/>
    <property type="match status" value="7"/>
</dbReference>
<dbReference type="Gene3D" id="1.25.10.10">
    <property type="entry name" value="Leucine-rich Repeat Variant"/>
    <property type="match status" value="3"/>
</dbReference>
<name>A0A7J6HKA9_CANSA</name>
<feature type="repeat" description="ARM" evidence="2">
    <location>
        <begin position="256"/>
        <end position="298"/>
    </location>
</feature>
<sequence length="883" mass="96904">MIARDHLGNLVDEARTICRGGDVELKHSTTSQEMLVPATLSLKVSHVLFHLGSQNPHMGFNGVETRVPRKRKSILLLPNLSYHRHHLQLHSLDPKSVFERTVLTRVSNDGGRASPDVEELNSSSLGDGYVSLFVRMLGLDNDPLDREQAIVALWKYSLGGKKYVDAIMQFPGCLNLTINLLRSESTSTCEAAAGLLRSISLVNIYKDLVVESGAIEEITGLLNEPSLTSEVKEQSLCTLWNLSVDEKIRLKIANPDILPILIKSLDDEDIKVKEAAGGVLANLALSQVNHKILVEEGAIPKLAKLLKDGAEGSKVIRKEARNALLELSKDDYYRILIIEEGLVTVPLIGTAAYKSFRPGLYSWPSLPDGTELERTSKTPSRFGASELLLGLNIDDKKVNIEEVKVNAIIGRTQQQFLARIGAIEMEDGKRESELPSGRKVTILPWVDGVARLVLILELEDESALSRAADSIADASISEEMRIAFKEAGAVRNLVRLLDYKNQAVKLSVTRALERLSVSNNVCQVIEAEDVVDTLLDTLRSPDTSQPLLEKTLDILARILDPSKAMRSKFYNGPVNGLNKGLDQGRSSNFSGEKTGDSSEIDTDKTNTRKNALDVAAIGSLVEILKTSTPNLQRKAASILEFIALNNSTKDMVLSVDIESGLDVVFQQKVLQDTDSDLEGKEPERYALEVEEAGLAISAASSLLTKLLDLDQFSRNINSSYFTKLLRDILKSSIPLHCKDWVAACLVKLSSLSGPKPNLDDPINMEVTLYETIPRLIEQLKTSASLQAKEAAVIELNRIISEGIIDSTRAVASEGGIIPLVELLEEGSEKAIEAGLAILYNLSMDSENHMEIIAAGTVPVLRRIVLSQRPQWTRALHLLRTLPT</sequence>
<organism evidence="4 5">
    <name type="scientific">Cannabis sativa</name>
    <name type="common">Hemp</name>
    <name type="synonym">Marijuana</name>
    <dbReference type="NCBI Taxonomy" id="3483"/>
    <lineage>
        <taxon>Eukaryota</taxon>
        <taxon>Viridiplantae</taxon>
        <taxon>Streptophyta</taxon>
        <taxon>Embryophyta</taxon>
        <taxon>Tracheophyta</taxon>
        <taxon>Spermatophyta</taxon>
        <taxon>Magnoliopsida</taxon>
        <taxon>eudicotyledons</taxon>
        <taxon>Gunneridae</taxon>
        <taxon>Pentapetalae</taxon>
        <taxon>rosids</taxon>
        <taxon>fabids</taxon>
        <taxon>Rosales</taxon>
        <taxon>Cannabaceae</taxon>
        <taxon>Cannabis</taxon>
    </lineage>
</organism>
<keyword evidence="5" id="KW-1185">Reference proteome</keyword>
<dbReference type="AlphaFoldDB" id="A0A7J6HKA9"/>
<evidence type="ECO:0000313" key="5">
    <source>
        <dbReference type="Proteomes" id="UP000583929"/>
    </source>
</evidence>